<evidence type="ECO:0000313" key="2">
    <source>
        <dbReference type="EMBL" id="KAG5264636.1"/>
    </source>
</evidence>
<dbReference type="PANTHER" id="PTHR14526">
    <property type="entry name" value="AURORA KINASE A AND NINEIN-INTERACTING PROTEIN"/>
    <property type="match status" value="1"/>
</dbReference>
<dbReference type="InterPro" id="IPR029286">
    <property type="entry name" value="AUNIP"/>
</dbReference>
<dbReference type="EMBL" id="JADWDJ010000020">
    <property type="protein sequence ID" value="KAG5264636.1"/>
    <property type="molecule type" value="Genomic_DNA"/>
</dbReference>
<organism evidence="2 3">
    <name type="scientific">Alosa alosa</name>
    <name type="common">allis shad</name>
    <dbReference type="NCBI Taxonomy" id="278164"/>
    <lineage>
        <taxon>Eukaryota</taxon>
        <taxon>Metazoa</taxon>
        <taxon>Chordata</taxon>
        <taxon>Craniata</taxon>
        <taxon>Vertebrata</taxon>
        <taxon>Euteleostomi</taxon>
        <taxon>Actinopterygii</taxon>
        <taxon>Neopterygii</taxon>
        <taxon>Teleostei</taxon>
        <taxon>Clupei</taxon>
        <taxon>Clupeiformes</taxon>
        <taxon>Clupeoidei</taxon>
        <taxon>Clupeidae</taxon>
        <taxon>Alosa</taxon>
    </lineage>
</organism>
<feature type="region of interest" description="Disordered" evidence="1">
    <location>
        <begin position="362"/>
        <end position="389"/>
    </location>
</feature>
<dbReference type="AlphaFoldDB" id="A0AAV6FT08"/>
<protein>
    <recommendedName>
        <fullName evidence="4">Aurora kinase A and ninein-interacting protein</fullName>
    </recommendedName>
</protein>
<evidence type="ECO:0000256" key="1">
    <source>
        <dbReference type="SAM" id="MobiDB-lite"/>
    </source>
</evidence>
<sequence>MSSPQNCCEVWIDTTELREKKREKRKRQTRPISKLLNPLARCGGYGVAVALNFTQTVHAMPATKQSTISSFFSPQRKDAEKKPTLPQEPCMNASDTVPIKSAERQSVTDFGCQTSMKTSDTIFERDISEMTSSRDVGGQSVHLCEKDHLMYSGNWKKEQTFLHLIRGCESDEEVEEPEGKRRLSELCSIPESAGEQTPVQCLPIPETLSLSQWEHNTQDSQCLKTLHQRNVPVREDSVFSVSQMSDRDFRAQMPLAEHTSTQRKVCSPLRSLAKNTGKENCPSSTARWQDLGRSRSPLKRRPLSPSSAAAKSRLLETKCSSPRRSVFKVAQKEFETDSMASLFTQDSQGFRVIAHRNHRSWSPLKDWTNNSSRGGGLKGSSDEDTDQDLEAEMLFTQDSQGNLVIKH</sequence>
<feature type="region of interest" description="Disordered" evidence="1">
    <location>
        <begin position="74"/>
        <end position="94"/>
    </location>
</feature>
<dbReference type="GO" id="GO:0005813">
    <property type="term" value="C:centrosome"/>
    <property type="evidence" value="ECO:0007669"/>
    <property type="project" value="TreeGrafter"/>
</dbReference>
<reference evidence="2" key="1">
    <citation type="submission" date="2020-10" db="EMBL/GenBank/DDBJ databases">
        <title>Chromosome-scale genome assembly of the Allis shad, Alosa alosa.</title>
        <authorList>
            <person name="Margot Z."/>
            <person name="Christophe K."/>
            <person name="Cabau C."/>
            <person name="Louis A."/>
            <person name="Berthelot C."/>
            <person name="Parey E."/>
            <person name="Roest Crollius H."/>
            <person name="Montfort J."/>
            <person name="Robinson-Rechavi M."/>
            <person name="Bucao C."/>
            <person name="Bouchez O."/>
            <person name="Gislard M."/>
            <person name="Lluch J."/>
            <person name="Milhes M."/>
            <person name="Lampietro C."/>
            <person name="Lopez Roques C."/>
            <person name="Donnadieu C."/>
            <person name="Braasch I."/>
            <person name="Desvignes T."/>
            <person name="Postlethwait J."/>
            <person name="Bobe J."/>
            <person name="Guiguen Y."/>
        </authorList>
    </citation>
    <scope>NUCLEOTIDE SEQUENCE</scope>
    <source>
        <strain evidence="2">M-15738</strain>
        <tissue evidence="2">Blood</tissue>
    </source>
</reference>
<dbReference type="GO" id="GO:0000922">
    <property type="term" value="C:spindle pole"/>
    <property type="evidence" value="ECO:0007669"/>
    <property type="project" value="TreeGrafter"/>
</dbReference>
<comment type="caution">
    <text evidence="2">The sequence shown here is derived from an EMBL/GenBank/DDBJ whole genome shotgun (WGS) entry which is preliminary data.</text>
</comment>
<keyword evidence="3" id="KW-1185">Reference proteome</keyword>
<dbReference type="Proteomes" id="UP000823561">
    <property type="component" value="Chromosome 20"/>
</dbReference>
<dbReference type="PANTHER" id="PTHR14526:SF2">
    <property type="entry name" value="AURORA KINASE A AND NINEIN-INTERACTING PROTEIN"/>
    <property type="match status" value="1"/>
</dbReference>
<name>A0AAV6FT08_9TELE</name>
<gene>
    <name evidence="2" type="ORF">AALO_G00256360</name>
</gene>
<feature type="region of interest" description="Disordered" evidence="1">
    <location>
        <begin position="274"/>
        <end position="315"/>
    </location>
</feature>
<evidence type="ECO:0008006" key="4">
    <source>
        <dbReference type="Google" id="ProtNLM"/>
    </source>
</evidence>
<evidence type="ECO:0000313" key="3">
    <source>
        <dbReference type="Proteomes" id="UP000823561"/>
    </source>
</evidence>
<dbReference type="Pfam" id="PF15334">
    <property type="entry name" value="AIB"/>
    <property type="match status" value="1"/>
</dbReference>
<dbReference type="GO" id="GO:0007051">
    <property type="term" value="P:spindle organization"/>
    <property type="evidence" value="ECO:0007669"/>
    <property type="project" value="TreeGrafter"/>
</dbReference>
<accession>A0AAV6FT08</accession>
<proteinExistence type="predicted"/>